<dbReference type="InterPro" id="IPR006015">
    <property type="entry name" value="Universal_stress_UspA"/>
</dbReference>
<protein>
    <submittedName>
        <fullName evidence="3">Bll2590 protein</fullName>
    </submittedName>
</protein>
<dbReference type="KEGG" id="bja:bll2590"/>
<dbReference type="PANTHER" id="PTHR46268:SF15">
    <property type="entry name" value="UNIVERSAL STRESS PROTEIN HP_0031"/>
    <property type="match status" value="1"/>
</dbReference>
<dbReference type="PATRIC" id="fig|224911.5.peg.2557"/>
<dbReference type="PRINTS" id="PR01438">
    <property type="entry name" value="UNVRSLSTRESS"/>
</dbReference>
<sequence>MRSAAGPKIGAAHLMQLNAAPSRGERLRAPNDVHRRRAMYKDILVHVPTERPMRPVIDGSISLAAHFNAHLDAVAVGYVATSAAYVMEGGAAVAAVFELERERAVERAEAALAVFGSEAANAGISYTCRPIGAIPADAAGSLGEMARLHDLSIVLQPNPEQGSFDNDLPREILFHAGGPVLFLPYTFRGAFKANRIGICWDGSRLAARAMRDAAPFLARAEEIVIITINEADTVPGEVSAGNLARHLGRRGLSTRTVGLSATRSEIQPTILSLAADESLDLLVMGGYGHSRLQERVLGGVTRAMLEAMTVPTLMSH</sequence>
<dbReference type="Proteomes" id="UP000002526">
    <property type="component" value="Chromosome"/>
</dbReference>
<accession>Q89S22</accession>
<dbReference type="PhylomeDB" id="Q89S22"/>
<dbReference type="SUPFAM" id="SSF52402">
    <property type="entry name" value="Adenine nucleotide alpha hydrolases-like"/>
    <property type="match status" value="2"/>
</dbReference>
<dbReference type="Gene3D" id="3.40.50.12370">
    <property type="match status" value="1"/>
</dbReference>
<dbReference type="InterPro" id="IPR006016">
    <property type="entry name" value="UspA"/>
</dbReference>
<evidence type="ECO:0000259" key="2">
    <source>
        <dbReference type="Pfam" id="PF00582"/>
    </source>
</evidence>
<dbReference type="STRING" id="224911.AAV28_09915"/>
<dbReference type="eggNOG" id="COG0589">
    <property type="taxonomic scope" value="Bacteria"/>
</dbReference>
<dbReference type="OrthoDB" id="9804721at2"/>
<organism evidence="3 4">
    <name type="scientific">Bradyrhizobium diazoefficiens (strain JCM 10833 / BCRC 13528 / IAM 13628 / NBRC 14792 / USDA 110)</name>
    <dbReference type="NCBI Taxonomy" id="224911"/>
    <lineage>
        <taxon>Bacteria</taxon>
        <taxon>Pseudomonadati</taxon>
        <taxon>Pseudomonadota</taxon>
        <taxon>Alphaproteobacteria</taxon>
        <taxon>Hyphomicrobiales</taxon>
        <taxon>Nitrobacteraceae</taxon>
        <taxon>Bradyrhizobium</taxon>
    </lineage>
</organism>
<dbReference type="PANTHER" id="PTHR46268">
    <property type="entry name" value="STRESS RESPONSE PROTEIN NHAX"/>
    <property type="match status" value="1"/>
</dbReference>
<dbReference type="EnsemblBacteria" id="BAC47855">
    <property type="protein sequence ID" value="BAC47855"/>
    <property type="gene ID" value="BAC47855"/>
</dbReference>
<comment type="similarity">
    <text evidence="1">Belongs to the universal stress protein A family.</text>
</comment>
<dbReference type="AlphaFoldDB" id="Q89S22"/>
<dbReference type="InParanoid" id="Q89S22"/>
<name>Q89S22_BRADU</name>
<dbReference type="CDD" id="cd00293">
    <property type="entry name" value="USP-like"/>
    <property type="match status" value="1"/>
</dbReference>
<dbReference type="Pfam" id="PF00582">
    <property type="entry name" value="Usp"/>
    <property type="match status" value="1"/>
</dbReference>
<keyword evidence="4" id="KW-1185">Reference proteome</keyword>
<dbReference type="HOGENOM" id="CLU_049301_5_2_5"/>
<evidence type="ECO:0000313" key="3">
    <source>
        <dbReference type="EMBL" id="BAC47855.1"/>
    </source>
</evidence>
<evidence type="ECO:0000313" key="4">
    <source>
        <dbReference type="Proteomes" id="UP000002526"/>
    </source>
</evidence>
<reference evidence="4" key="1">
    <citation type="journal article" date="2002" name="DNA Res.">
        <title>Complete genomic sequence of nitrogen-fixing symbiotic bacterium Bradyrhizobium japonicum USDA110.</title>
        <authorList>
            <person name="Kaneko T."/>
            <person name="Nakamura Y."/>
            <person name="Sato S."/>
            <person name="Minamisawa K."/>
            <person name="Uchiumi T."/>
            <person name="Sasamoto S."/>
            <person name="Watanabe A."/>
            <person name="Idesawa K."/>
            <person name="Iriguchi M."/>
            <person name="Kawashima K."/>
            <person name="Kohara M."/>
            <person name="Matsumoto M."/>
            <person name="Shimpo S."/>
            <person name="Tsuruoka H."/>
            <person name="Wada T."/>
            <person name="Yamada M."/>
            <person name="Tabata S."/>
        </authorList>
    </citation>
    <scope>NUCLEOTIDE SEQUENCE [LARGE SCALE GENOMIC DNA]</scope>
    <source>
        <strain evidence="4">JCM 10833 / BCRC 13528 / IAM 13628 / NBRC 14792 / USDA 110</strain>
    </source>
</reference>
<proteinExistence type="inferred from homology"/>
<dbReference type="EMBL" id="BA000040">
    <property type="protein sequence ID" value="BAC47855.1"/>
    <property type="molecule type" value="Genomic_DNA"/>
</dbReference>
<evidence type="ECO:0000256" key="1">
    <source>
        <dbReference type="ARBA" id="ARBA00008791"/>
    </source>
</evidence>
<gene>
    <name evidence="3" type="ordered locus">bll2590</name>
</gene>
<feature type="domain" description="UspA" evidence="2">
    <location>
        <begin position="194"/>
        <end position="314"/>
    </location>
</feature>